<proteinExistence type="predicted"/>
<organism evidence="1">
    <name type="scientific">viral metagenome</name>
    <dbReference type="NCBI Taxonomy" id="1070528"/>
    <lineage>
        <taxon>unclassified sequences</taxon>
        <taxon>metagenomes</taxon>
        <taxon>organismal metagenomes</taxon>
    </lineage>
</organism>
<sequence>MKDDKMPCTMQIESKKEQIERLFQGEMKENKDLRRKKMTSEDQAVSLELSKKLKEAGYSHPGSFWWVDVFEPLDPIYKADEPKECWQLHHIGWFLNNQEVYHPIGAPTIAELTEQLPATIAKERHLQILKRNNNEGSHFFRVDYGQGYEGFSDASLANALAKMWLWLMEVEGEDLR</sequence>
<accession>A0A6M3L2F2</accession>
<protein>
    <submittedName>
        <fullName evidence="1">Uncharacterized protein</fullName>
    </submittedName>
</protein>
<dbReference type="AlphaFoldDB" id="A0A6M3L2F2"/>
<evidence type="ECO:0000313" key="1">
    <source>
        <dbReference type="EMBL" id="QJA88797.1"/>
    </source>
</evidence>
<name>A0A6M3L2F2_9ZZZZ</name>
<gene>
    <name evidence="1" type="ORF">MM415B02687_0018</name>
</gene>
<reference evidence="1" key="1">
    <citation type="submission" date="2020-03" db="EMBL/GenBank/DDBJ databases">
        <title>The deep terrestrial virosphere.</title>
        <authorList>
            <person name="Holmfeldt K."/>
            <person name="Nilsson E."/>
            <person name="Simone D."/>
            <person name="Lopez-Fernandez M."/>
            <person name="Wu X."/>
            <person name="de Brujin I."/>
            <person name="Lundin D."/>
            <person name="Andersson A."/>
            <person name="Bertilsson S."/>
            <person name="Dopson M."/>
        </authorList>
    </citation>
    <scope>NUCLEOTIDE SEQUENCE</scope>
    <source>
        <strain evidence="1">MM415B02687</strain>
    </source>
</reference>
<dbReference type="EMBL" id="MT142804">
    <property type="protein sequence ID" value="QJA88797.1"/>
    <property type="molecule type" value="Genomic_DNA"/>
</dbReference>